<evidence type="ECO:0000256" key="2">
    <source>
        <dbReference type="ARBA" id="ARBA00007800"/>
    </source>
</evidence>
<dbReference type="PRINTS" id="PR00096">
    <property type="entry name" value="GATASE"/>
</dbReference>
<comment type="catalytic activity">
    <reaction evidence="8">
        <text>L-glutamine + H2O = L-glutamate + NH4(+)</text>
        <dbReference type="Rhea" id="RHEA:15889"/>
        <dbReference type="ChEBI" id="CHEBI:15377"/>
        <dbReference type="ChEBI" id="CHEBI:28938"/>
        <dbReference type="ChEBI" id="CHEBI:29985"/>
        <dbReference type="ChEBI" id="CHEBI:58359"/>
    </reaction>
</comment>
<evidence type="ECO:0000256" key="5">
    <source>
        <dbReference type="ARBA" id="ARBA00022840"/>
    </source>
</evidence>
<proteinExistence type="inferred from homology"/>
<dbReference type="Pfam" id="PF00117">
    <property type="entry name" value="GATase"/>
    <property type="match status" value="1"/>
</dbReference>
<comment type="caution">
    <text evidence="8">Lacks conserved residue(s) required for the propagation of feature annotation.</text>
</comment>
<dbReference type="InterPro" id="IPR006274">
    <property type="entry name" value="CarbamoylP_synth_ssu"/>
</dbReference>
<dbReference type="GO" id="GO:0004088">
    <property type="term" value="F:carbamoyl-phosphate synthase (glutamine-hydrolyzing) activity"/>
    <property type="evidence" value="ECO:0007669"/>
    <property type="project" value="UniProtKB-EC"/>
</dbReference>
<evidence type="ECO:0000256" key="4">
    <source>
        <dbReference type="ARBA" id="ARBA00022741"/>
    </source>
</evidence>
<name>A0ABS2PW59_9BACL</name>
<feature type="domain" description="Carbamoyl-phosphate synthase small subunit N-terminal" evidence="9">
    <location>
        <begin position="1"/>
        <end position="131"/>
    </location>
</feature>
<comment type="function">
    <text evidence="8">Small subunit of the glutamine-dependent carbamoyl phosphate synthetase (CPSase). CPSase catalyzes the formation of carbamoyl phosphate from the ammonia moiety of glutamine, carbonate, and phosphate donated by ATP, constituting the first step of 2 biosynthetic pathways, one leading to arginine and/or urea and the other to pyrimidine nucleotides. The small subunit (glutamine amidotransferase) binds and cleaves glutamine to supply the large subunit with the substrate ammonia.</text>
</comment>
<dbReference type="PRINTS" id="PR00099">
    <property type="entry name" value="CPSGATASE"/>
</dbReference>
<dbReference type="InterPro" id="IPR029062">
    <property type="entry name" value="Class_I_gatase-like"/>
</dbReference>
<keyword evidence="11" id="KW-1185">Reference proteome</keyword>
<evidence type="ECO:0000256" key="6">
    <source>
        <dbReference type="ARBA" id="ARBA00022962"/>
    </source>
</evidence>
<dbReference type="EC" id="6.3.5.5" evidence="8"/>
<accession>A0ABS2PW59</accession>
<dbReference type="NCBIfam" id="TIGR01368">
    <property type="entry name" value="CPSaseIIsmall"/>
    <property type="match status" value="1"/>
</dbReference>
<reference evidence="10 11" key="1">
    <citation type="submission" date="2021-01" db="EMBL/GenBank/DDBJ databases">
        <title>Genomic Encyclopedia of Type Strains, Phase IV (KMG-IV): sequencing the most valuable type-strain genomes for metagenomic binning, comparative biology and taxonomic classification.</title>
        <authorList>
            <person name="Goeker M."/>
        </authorList>
    </citation>
    <scope>NUCLEOTIDE SEQUENCE [LARGE SCALE GENOMIC DNA]</scope>
    <source>
        <strain evidence="10 11">DSM 28236</strain>
    </source>
</reference>
<dbReference type="InterPro" id="IPR035686">
    <property type="entry name" value="CPSase_GATase1"/>
</dbReference>
<dbReference type="PRINTS" id="PR00097">
    <property type="entry name" value="ANTSNTHASEII"/>
</dbReference>
<dbReference type="SUPFAM" id="SSF52021">
    <property type="entry name" value="Carbamoyl phosphate synthetase, small subunit N-terminal domain"/>
    <property type="match status" value="1"/>
</dbReference>
<dbReference type="InterPro" id="IPR050472">
    <property type="entry name" value="Anth_synth/Amidotransfase"/>
</dbReference>
<feature type="active site" evidence="8">
    <location>
        <position position="331"/>
    </location>
</feature>
<dbReference type="InterPro" id="IPR036480">
    <property type="entry name" value="CarbP_synth_ssu_N_sf"/>
</dbReference>
<keyword evidence="4 8" id="KW-0547">Nucleotide-binding</keyword>
<dbReference type="NCBIfam" id="NF009475">
    <property type="entry name" value="PRK12838.1"/>
    <property type="match status" value="1"/>
</dbReference>
<evidence type="ECO:0000256" key="8">
    <source>
        <dbReference type="HAMAP-Rule" id="MF_01209"/>
    </source>
</evidence>
<organism evidence="10 11">
    <name type="scientific">Scopulibacillus daqui</name>
    <dbReference type="NCBI Taxonomy" id="1469162"/>
    <lineage>
        <taxon>Bacteria</taxon>
        <taxon>Bacillati</taxon>
        <taxon>Bacillota</taxon>
        <taxon>Bacilli</taxon>
        <taxon>Bacillales</taxon>
        <taxon>Sporolactobacillaceae</taxon>
        <taxon>Scopulibacillus</taxon>
    </lineage>
</organism>
<dbReference type="SMART" id="SM01097">
    <property type="entry name" value="CPSase_sm_chain"/>
    <property type="match status" value="1"/>
</dbReference>
<dbReference type="HAMAP" id="MF_01209">
    <property type="entry name" value="CPSase_S_chain"/>
    <property type="match status" value="1"/>
</dbReference>
<feature type="binding site" evidence="8">
    <location>
        <position position="221"/>
    </location>
    <ligand>
        <name>L-glutamine</name>
        <dbReference type="ChEBI" id="CHEBI:58359"/>
    </ligand>
</feature>
<evidence type="ECO:0000256" key="7">
    <source>
        <dbReference type="ARBA" id="ARBA00048816"/>
    </source>
</evidence>
<dbReference type="RefSeq" id="WP_205002266.1">
    <property type="nucleotide sequence ID" value="NZ_JAFBER010000002.1"/>
</dbReference>
<comment type="caution">
    <text evidence="10">The sequence shown here is derived from an EMBL/GenBank/DDBJ whole genome shotgun (WGS) entry which is preliminary data.</text>
</comment>
<feature type="active site" description="Nucleophile" evidence="8">
    <location>
        <position position="246"/>
    </location>
</feature>
<dbReference type="PROSITE" id="PS51273">
    <property type="entry name" value="GATASE_TYPE_1"/>
    <property type="match status" value="1"/>
</dbReference>
<dbReference type="Gene3D" id="3.40.50.880">
    <property type="match status" value="1"/>
</dbReference>
<comment type="catalytic activity">
    <reaction evidence="7 8">
        <text>hydrogencarbonate + L-glutamine + 2 ATP + H2O = carbamoyl phosphate + L-glutamate + 2 ADP + phosphate + 2 H(+)</text>
        <dbReference type="Rhea" id="RHEA:18633"/>
        <dbReference type="ChEBI" id="CHEBI:15377"/>
        <dbReference type="ChEBI" id="CHEBI:15378"/>
        <dbReference type="ChEBI" id="CHEBI:17544"/>
        <dbReference type="ChEBI" id="CHEBI:29985"/>
        <dbReference type="ChEBI" id="CHEBI:30616"/>
        <dbReference type="ChEBI" id="CHEBI:43474"/>
        <dbReference type="ChEBI" id="CHEBI:58228"/>
        <dbReference type="ChEBI" id="CHEBI:58359"/>
        <dbReference type="ChEBI" id="CHEBI:456216"/>
        <dbReference type="EC" id="6.3.5.5"/>
    </reaction>
</comment>
<gene>
    <name evidence="8" type="primary">carA</name>
    <name evidence="10" type="ORF">JOD45_000487</name>
</gene>
<dbReference type="EMBL" id="JAFBER010000002">
    <property type="protein sequence ID" value="MBM7644294.1"/>
    <property type="molecule type" value="Genomic_DNA"/>
</dbReference>
<evidence type="ECO:0000256" key="1">
    <source>
        <dbReference type="ARBA" id="ARBA00005077"/>
    </source>
</evidence>
<keyword evidence="8" id="KW-0665">Pyrimidine biosynthesis</keyword>
<evidence type="ECO:0000259" key="9">
    <source>
        <dbReference type="SMART" id="SM01097"/>
    </source>
</evidence>
<keyword evidence="8" id="KW-0028">Amino-acid biosynthesis</keyword>
<keyword evidence="8" id="KW-0055">Arginine biosynthesis</keyword>
<comment type="pathway">
    <text evidence="1 8">Amino-acid biosynthesis; L-arginine biosynthesis; carbamoyl phosphate from bicarbonate: step 1/1.</text>
</comment>
<protein>
    <recommendedName>
        <fullName evidence="8">Carbamoyl phosphate synthase small chain</fullName>
        <ecNumber evidence="8">6.3.5.5</ecNumber>
    </recommendedName>
    <alternativeName>
        <fullName evidence="8">Carbamoyl phosphate synthetase glutamine chain</fullName>
    </alternativeName>
</protein>
<feature type="region of interest" description="CPSase" evidence="8">
    <location>
        <begin position="1"/>
        <end position="170"/>
    </location>
</feature>
<sequence>MKRQLILENGEVFIGKAIGAKCTNDGEVVFNTGMTGYQEILSDPSYCGQIVTLTYPLIGNYGINRDDFESINPAVAGLIVKQSADVPSHWRSEMSLDQLLQNKNIPGLEGIDTRRLTKIIRVHGTLKGRICDMDIDVNEAVQELKQTVLPTDQVSKVSTKASYTSPGNGPRVVLVDFGAKKGILRDCIKQQFDVVVVPHHTTAEEILRLQPDGVLLSNGPGNPKDVPHAIEMVKGILGKVPIFGICLGHQLLALACGGDTEKMRFGHRGSNHPVKDLTTGKFMMTSQNHSFTVRPESLKDTDLKVTHIAVNDGTIEGMRHTKYSAFSVQFHPEASPGPEDSSILFDQFLLDIKTFKKAGIQYA</sequence>
<evidence type="ECO:0000256" key="3">
    <source>
        <dbReference type="ARBA" id="ARBA00022598"/>
    </source>
</evidence>
<evidence type="ECO:0000313" key="10">
    <source>
        <dbReference type="EMBL" id="MBM7644294.1"/>
    </source>
</evidence>
<dbReference type="InterPro" id="IPR017926">
    <property type="entry name" value="GATASE"/>
</dbReference>
<feature type="binding site" evidence="8">
    <location>
        <position position="291"/>
    </location>
    <ligand>
        <name>L-glutamine</name>
        <dbReference type="ChEBI" id="CHEBI:58359"/>
    </ligand>
</feature>
<evidence type="ECO:0000313" key="11">
    <source>
        <dbReference type="Proteomes" id="UP000808914"/>
    </source>
</evidence>
<feature type="binding site" evidence="8">
    <location>
        <position position="250"/>
    </location>
    <ligand>
        <name>L-glutamine</name>
        <dbReference type="ChEBI" id="CHEBI:58359"/>
    </ligand>
</feature>
<comment type="subunit">
    <text evidence="8">Composed of two chains; the small (or glutamine) chain promotes the hydrolysis of glutamine to ammonia, which is used by the large (or ammonia) chain to synthesize carbamoyl phosphate. Tetramer of heterodimers (alpha,beta)4.</text>
</comment>
<comment type="pathway">
    <text evidence="8">Pyrimidine metabolism; UMP biosynthesis via de novo pathway; (S)-dihydroorotate from bicarbonate: step 1/3.</text>
</comment>
<dbReference type="PANTHER" id="PTHR43418">
    <property type="entry name" value="MULTIFUNCTIONAL TRYPTOPHAN BIOSYNTHESIS PROTEIN-RELATED"/>
    <property type="match status" value="1"/>
</dbReference>
<dbReference type="Pfam" id="PF00988">
    <property type="entry name" value="CPSase_sm_chain"/>
    <property type="match status" value="1"/>
</dbReference>
<dbReference type="Gene3D" id="3.50.30.20">
    <property type="entry name" value="Carbamoyl-phosphate synthase small subunit, N-terminal domain"/>
    <property type="match status" value="1"/>
</dbReference>
<feature type="binding site" evidence="8">
    <location>
        <position position="219"/>
    </location>
    <ligand>
        <name>L-glutamine</name>
        <dbReference type="ChEBI" id="CHEBI:58359"/>
    </ligand>
</feature>
<dbReference type="PANTHER" id="PTHR43418:SF7">
    <property type="entry name" value="CARBAMOYL-PHOSPHATE SYNTHASE SMALL CHAIN"/>
    <property type="match status" value="1"/>
</dbReference>
<keyword evidence="3 8" id="KW-0436">Ligase</keyword>
<dbReference type="InterPro" id="IPR002474">
    <property type="entry name" value="CarbamoylP_synth_ssu_N"/>
</dbReference>
<comment type="similarity">
    <text evidence="2 8">Belongs to the CarA family.</text>
</comment>
<feature type="binding site" evidence="8">
    <location>
        <position position="288"/>
    </location>
    <ligand>
        <name>L-glutamine</name>
        <dbReference type="ChEBI" id="CHEBI:58359"/>
    </ligand>
</feature>
<dbReference type="CDD" id="cd01744">
    <property type="entry name" value="GATase1_CPSase"/>
    <property type="match status" value="1"/>
</dbReference>
<feature type="binding site" evidence="8">
    <location>
        <position position="247"/>
    </location>
    <ligand>
        <name>L-glutamine</name>
        <dbReference type="ChEBI" id="CHEBI:58359"/>
    </ligand>
</feature>
<dbReference type="Proteomes" id="UP000808914">
    <property type="component" value="Unassembled WGS sequence"/>
</dbReference>
<keyword evidence="6 8" id="KW-0315">Glutamine amidotransferase</keyword>
<feature type="active site" evidence="8">
    <location>
        <position position="333"/>
    </location>
</feature>
<dbReference type="SUPFAM" id="SSF52317">
    <property type="entry name" value="Class I glutamine amidotransferase-like"/>
    <property type="match status" value="1"/>
</dbReference>
<feature type="binding site" evidence="8">
    <location>
        <position position="45"/>
    </location>
    <ligand>
        <name>L-glutamine</name>
        <dbReference type="ChEBI" id="CHEBI:58359"/>
    </ligand>
</feature>
<keyword evidence="5 8" id="KW-0067">ATP-binding</keyword>